<dbReference type="AlphaFoldDB" id="A0A3N1NUU6"/>
<dbReference type="PANTHER" id="PTHR43280">
    <property type="entry name" value="ARAC-FAMILY TRANSCRIPTIONAL REGULATOR"/>
    <property type="match status" value="1"/>
</dbReference>
<dbReference type="Proteomes" id="UP000273643">
    <property type="component" value="Unassembled WGS sequence"/>
</dbReference>
<organism evidence="6 7">
    <name type="scientific">Marinimicrobium koreense</name>
    <dbReference type="NCBI Taxonomy" id="306545"/>
    <lineage>
        <taxon>Bacteria</taxon>
        <taxon>Pseudomonadati</taxon>
        <taxon>Pseudomonadota</taxon>
        <taxon>Gammaproteobacteria</taxon>
        <taxon>Cellvibrionales</taxon>
        <taxon>Cellvibrionaceae</taxon>
        <taxon>Marinimicrobium</taxon>
    </lineage>
</organism>
<evidence type="ECO:0000256" key="4">
    <source>
        <dbReference type="SAM" id="Phobius"/>
    </source>
</evidence>
<evidence type="ECO:0000256" key="2">
    <source>
        <dbReference type="ARBA" id="ARBA00023125"/>
    </source>
</evidence>
<feature type="transmembrane region" description="Helical" evidence="4">
    <location>
        <begin position="39"/>
        <end position="60"/>
    </location>
</feature>
<dbReference type="PROSITE" id="PS01124">
    <property type="entry name" value="HTH_ARAC_FAMILY_2"/>
    <property type="match status" value="1"/>
</dbReference>
<evidence type="ECO:0000313" key="7">
    <source>
        <dbReference type="Proteomes" id="UP000273643"/>
    </source>
</evidence>
<keyword evidence="2 6" id="KW-0238">DNA-binding</keyword>
<comment type="caution">
    <text evidence="6">The sequence shown here is derived from an EMBL/GenBank/DDBJ whole genome shotgun (WGS) entry which is preliminary data.</text>
</comment>
<dbReference type="InterPro" id="IPR009057">
    <property type="entry name" value="Homeodomain-like_sf"/>
</dbReference>
<sequence>MDVPIFSVNDTVLVVAVLECLLLGALLLFITHIPLPQRLLLSLFLLSLGVDFLDTLIYWAEPLKAHWLSDHLYTFYVLKPLGLIAAPALYLYLKSMLFSDFNWCRRRLLHFAPALLIALLLPFYLLMRDEGFFARARYDYEVLFHDLPFQLYLFFKYGLYFTYGLISYRLLATYHRHLEQGYSNLKSVDPWWLRLLVIGFLIIWSLYLTSYLSHLLFEHRGMANLTGVLGNYLNVFFITSLVVYSLTQSQTFHGVSEAPALNSVAIGNEDEQASLAQSIHQVMREQQLYLDPELSLERLASTMGLSSKLVSSIINRRLNKNFFEYVNDFRTERAKSIIASEDGPDSMMQVMEQSGFNSKSTFNRCFKRATGMTPSEYRENIRRSPVGRISEA</sequence>
<dbReference type="EMBL" id="RJUK01000001">
    <property type="protein sequence ID" value="ROQ19933.1"/>
    <property type="molecule type" value="Genomic_DNA"/>
</dbReference>
<feature type="transmembrane region" description="Helical" evidence="4">
    <location>
        <begin position="191"/>
        <end position="209"/>
    </location>
</feature>
<dbReference type="SMART" id="SM00342">
    <property type="entry name" value="HTH_ARAC"/>
    <property type="match status" value="1"/>
</dbReference>
<accession>A0A3N1NUU6</accession>
<evidence type="ECO:0000256" key="3">
    <source>
        <dbReference type="ARBA" id="ARBA00023163"/>
    </source>
</evidence>
<dbReference type="OrthoDB" id="6866685at2"/>
<keyword evidence="7" id="KW-1185">Reference proteome</keyword>
<feature type="transmembrane region" description="Helical" evidence="4">
    <location>
        <begin position="72"/>
        <end position="93"/>
    </location>
</feature>
<proteinExistence type="predicted"/>
<feature type="transmembrane region" description="Helical" evidence="4">
    <location>
        <begin position="229"/>
        <end position="247"/>
    </location>
</feature>
<dbReference type="InterPro" id="IPR020449">
    <property type="entry name" value="Tscrpt_reg_AraC-type_HTH"/>
</dbReference>
<keyword evidence="4" id="KW-1133">Transmembrane helix</keyword>
<evidence type="ECO:0000256" key="1">
    <source>
        <dbReference type="ARBA" id="ARBA00023015"/>
    </source>
</evidence>
<dbReference type="InterPro" id="IPR018060">
    <property type="entry name" value="HTH_AraC"/>
</dbReference>
<dbReference type="RefSeq" id="WP_123637203.1">
    <property type="nucleotide sequence ID" value="NZ_RJUK01000001.1"/>
</dbReference>
<protein>
    <submittedName>
        <fullName evidence="6">AraC-like DNA-binding protein</fullName>
    </submittedName>
</protein>
<dbReference type="Gene3D" id="1.10.10.60">
    <property type="entry name" value="Homeodomain-like"/>
    <property type="match status" value="2"/>
</dbReference>
<reference evidence="6 7" key="1">
    <citation type="submission" date="2018-11" db="EMBL/GenBank/DDBJ databases">
        <title>Genomic Encyclopedia of Type Strains, Phase IV (KMG-IV): sequencing the most valuable type-strain genomes for metagenomic binning, comparative biology and taxonomic classification.</title>
        <authorList>
            <person name="Goeker M."/>
        </authorList>
    </citation>
    <scope>NUCLEOTIDE SEQUENCE [LARGE SCALE GENOMIC DNA]</scope>
    <source>
        <strain evidence="6 7">DSM 16974</strain>
    </source>
</reference>
<feature type="transmembrane region" description="Helical" evidence="4">
    <location>
        <begin position="108"/>
        <end position="127"/>
    </location>
</feature>
<evidence type="ECO:0000313" key="6">
    <source>
        <dbReference type="EMBL" id="ROQ19933.1"/>
    </source>
</evidence>
<evidence type="ECO:0000259" key="5">
    <source>
        <dbReference type="PROSITE" id="PS01124"/>
    </source>
</evidence>
<name>A0A3N1NUU6_9GAMM</name>
<keyword evidence="4" id="KW-0812">Transmembrane</keyword>
<keyword evidence="4" id="KW-0472">Membrane</keyword>
<keyword evidence="1" id="KW-0805">Transcription regulation</keyword>
<feature type="domain" description="HTH araC/xylS-type" evidence="5">
    <location>
        <begin position="280"/>
        <end position="380"/>
    </location>
</feature>
<dbReference type="GO" id="GO:0043565">
    <property type="term" value="F:sequence-specific DNA binding"/>
    <property type="evidence" value="ECO:0007669"/>
    <property type="project" value="InterPro"/>
</dbReference>
<dbReference type="SUPFAM" id="SSF46689">
    <property type="entry name" value="Homeodomain-like"/>
    <property type="match status" value="1"/>
</dbReference>
<dbReference type="PANTHER" id="PTHR43280:SF29">
    <property type="entry name" value="ARAC-FAMILY TRANSCRIPTIONAL REGULATOR"/>
    <property type="match status" value="1"/>
</dbReference>
<dbReference type="PRINTS" id="PR00032">
    <property type="entry name" value="HTHARAC"/>
</dbReference>
<dbReference type="GO" id="GO:0003700">
    <property type="term" value="F:DNA-binding transcription factor activity"/>
    <property type="evidence" value="ECO:0007669"/>
    <property type="project" value="InterPro"/>
</dbReference>
<dbReference type="Pfam" id="PF12833">
    <property type="entry name" value="HTH_18"/>
    <property type="match status" value="1"/>
</dbReference>
<keyword evidence="3" id="KW-0804">Transcription</keyword>
<feature type="transmembrane region" description="Helical" evidence="4">
    <location>
        <begin position="147"/>
        <end position="171"/>
    </location>
</feature>
<feature type="transmembrane region" description="Helical" evidence="4">
    <location>
        <begin position="12"/>
        <end position="30"/>
    </location>
</feature>
<gene>
    <name evidence="6" type="ORF">EDC38_0524</name>
</gene>